<accession>A0A848E9I2</accession>
<evidence type="ECO:0000313" key="5">
    <source>
        <dbReference type="Proteomes" id="UP000548582"/>
    </source>
</evidence>
<dbReference type="Proteomes" id="UP000548582">
    <property type="component" value="Unassembled WGS sequence"/>
</dbReference>
<comment type="subcellular location">
    <subcellularLocation>
        <location evidence="1">Periplasm</location>
    </subcellularLocation>
</comment>
<gene>
    <name evidence="4" type="ORF">GWK16_06185</name>
</gene>
<evidence type="ECO:0000256" key="2">
    <source>
        <dbReference type="ARBA" id="ARBA00005695"/>
    </source>
</evidence>
<comment type="similarity">
    <text evidence="2">Belongs to the bacterial solute-binding protein 5 family.</text>
</comment>
<dbReference type="InterPro" id="IPR000914">
    <property type="entry name" value="SBP_5_dom"/>
</dbReference>
<evidence type="ECO:0000256" key="1">
    <source>
        <dbReference type="ARBA" id="ARBA00004418"/>
    </source>
</evidence>
<sequence>MPDKGRRPTEQGMSMADALVLALPRVEFLPPGRVTDDTSILTLRSLVFEPLCTWQDGRVRPGLLGAWRHEDEGRSWIFAIRRRATYHDDRPVTAEEVAETIRAHLQGLDMFGMPWAYARYLQGARITAEGPGLLSISTPEPVADLPEILSEFYHMRPGTDGGATLGTGPYRVMRHVPGASAVLEAVEPDRTPRRIGIVAEPDADLRYRMVADGSVDAATHLERMTDPRSHAGGLAWGAAANAMSVMFYLDCRRGLFSHDAARRAVNLAVDGQAIVDEVFHGMGLPAATAVSPFHLGFRQARVSPVAQDLDAAKRLLDEAGGGSELLLRTPLRMPEKAPDISAMVAQQLSRVGIRARVEEEHDRPDYARQVGRGKIGDMAIFDSTPASTYRVLSDKVSSLVKGPWWQGYDDAAFERMFAAAGRTMDDAERAAAYGRCLRRLQENPPWLYLFHPVETFAARPGMPPMALDHRGILRIV</sequence>
<dbReference type="Pfam" id="PF00496">
    <property type="entry name" value="SBP_bac_5"/>
    <property type="match status" value="1"/>
</dbReference>
<organism evidence="4 5">
    <name type="scientific">Neoroseomonas marina</name>
    <dbReference type="NCBI Taxonomy" id="1232220"/>
    <lineage>
        <taxon>Bacteria</taxon>
        <taxon>Pseudomonadati</taxon>
        <taxon>Pseudomonadota</taxon>
        <taxon>Alphaproteobacteria</taxon>
        <taxon>Acetobacterales</taxon>
        <taxon>Acetobacteraceae</taxon>
        <taxon>Neoroseomonas</taxon>
    </lineage>
</organism>
<evidence type="ECO:0000259" key="3">
    <source>
        <dbReference type="Pfam" id="PF00496"/>
    </source>
</evidence>
<dbReference type="GO" id="GO:1904680">
    <property type="term" value="F:peptide transmembrane transporter activity"/>
    <property type="evidence" value="ECO:0007669"/>
    <property type="project" value="TreeGrafter"/>
</dbReference>
<name>A0A848E9I2_9PROT</name>
<dbReference type="Gene3D" id="3.40.190.10">
    <property type="entry name" value="Periplasmic binding protein-like II"/>
    <property type="match status" value="1"/>
</dbReference>
<keyword evidence="5" id="KW-1185">Reference proteome</keyword>
<dbReference type="InterPro" id="IPR030678">
    <property type="entry name" value="Peptide/Ni-bd"/>
</dbReference>
<dbReference type="GO" id="GO:0015833">
    <property type="term" value="P:peptide transport"/>
    <property type="evidence" value="ECO:0007669"/>
    <property type="project" value="TreeGrafter"/>
</dbReference>
<feature type="domain" description="Solute-binding protein family 5" evidence="3">
    <location>
        <begin position="59"/>
        <end position="366"/>
    </location>
</feature>
<dbReference type="PIRSF" id="PIRSF002741">
    <property type="entry name" value="MppA"/>
    <property type="match status" value="1"/>
</dbReference>
<dbReference type="Gene3D" id="3.10.105.10">
    <property type="entry name" value="Dipeptide-binding Protein, Domain 3"/>
    <property type="match status" value="1"/>
</dbReference>
<dbReference type="AlphaFoldDB" id="A0A848E9I2"/>
<dbReference type="InterPro" id="IPR039424">
    <property type="entry name" value="SBP_5"/>
</dbReference>
<proteinExistence type="inferred from homology"/>
<dbReference type="PANTHER" id="PTHR30290">
    <property type="entry name" value="PERIPLASMIC BINDING COMPONENT OF ABC TRANSPORTER"/>
    <property type="match status" value="1"/>
</dbReference>
<dbReference type="SUPFAM" id="SSF53850">
    <property type="entry name" value="Periplasmic binding protein-like II"/>
    <property type="match status" value="1"/>
</dbReference>
<dbReference type="RefSeq" id="WP_170053087.1">
    <property type="nucleotide sequence ID" value="NZ_JABBKX010000002.1"/>
</dbReference>
<comment type="caution">
    <text evidence="4">The sequence shown here is derived from an EMBL/GenBank/DDBJ whole genome shotgun (WGS) entry which is preliminary data.</text>
</comment>
<protein>
    <recommendedName>
        <fullName evidence="3">Solute-binding protein family 5 domain-containing protein</fullName>
    </recommendedName>
</protein>
<dbReference type="GO" id="GO:0030288">
    <property type="term" value="C:outer membrane-bounded periplasmic space"/>
    <property type="evidence" value="ECO:0007669"/>
    <property type="project" value="UniProtKB-ARBA"/>
</dbReference>
<dbReference type="GO" id="GO:0043190">
    <property type="term" value="C:ATP-binding cassette (ABC) transporter complex"/>
    <property type="evidence" value="ECO:0007669"/>
    <property type="project" value="InterPro"/>
</dbReference>
<evidence type="ECO:0000313" key="4">
    <source>
        <dbReference type="EMBL" id="NMJ40822.1"/>
    </source>
</evidence>
<reference evidence="4 5" key="1">
    <citation type="submission" date="2020-03" db="EMBL/GenBank/DDBJ databases">
        <authorList>
            <person name="Sun Q."/>
        </authorList>
    </citation>
    <scope>NUCLEOTIDE SEQUENCE [LARGE SCALE GENOMIC DNA]</scope>
    <source>
        <strain evidence="4 5">JC162</strain>
    </source>
</reference>
<dbReference type="EMBL" id="JABBKX010000002">
    <property type="protein sequence ID" value="NMJ40822.1"/>
    <property type="molecule type" value="Genomic_DNA"/>
</dbReference>